<dbReference type="SMART" id="SM01149">
    <property type="entry name" value="DUF1237"/>
    <property type="match status" value="1"/>
</dbReference>
<dbReference type="PANTHER" id="PTHR31047">
    <property type="entry name" value="MEIOTICALLY UP-REGULATED GENE 157 PROTEIN"/>
    <property type="match status" value="1"/>
</dbReference>
<gene>
    <name evidence="2" type="ORF">PPRIM_AZ9-3.1.T0090219</name>
</gene>
<dbReference type="PANTHER" id="PTHR31047:SF0">
    <property type="entry name" value="MEIOTICALLY UP-REGULATED GENE 157 PROTEIN"/>
    <property type="match status" value="1"/>
</dbReference>
<comment type="caution">
    <text evidence="2">The sequence shown here is derived from an EMBL/GenBank/DDBJ whole genome shotgun (WGS) entry which is preliminary data.</text>
</comment>
<dbReference type="Pfam" id="PF06824">
    <property type="entry name" value="Glyco_hydro_125"/>
    <property type="match status" value="1"/>
</dbReference>
<dbReference type="AlphaFoldDB" id="A0A8S1JRF5"/>
<dbReference type="EMBL" id="CAJJDM010000006">
    <property type="protein sequence ID" value="CAD8045193.1"/>
    <property type="molecule type" value="Genomic_DNA"/>
</dbReference>
<feature type="chain" id="PRO_5035923351" description="Glycoside hydrolase family 125 protein" evidence="1">
    <location>
        <begin position="18"/>
        <end position="475"/>
    </location>
</feature>
<accession>A0A8S1JRF5</accession>
<sequence length="475" mass="54469">MNFILIASSLLIGNLLAQSNQRPTQKKFESEAIEKTISRISEKMKDNKLKYTFINSFPNTLDTTVTNYDPNVPDAFVITGDITAMWLRDSTNQLWTYMEFVNKDSKLQNLIKGAINRQINQVLIDPYANAFNYQKKQSEWSNDNTTRCFLGVNVHAMSQHLHERKFEIDSLVAVLRLVVGYYKETNDSSIINFKYLKAVQRILRTFKDQQADQTEQFQTFRFPYTFQRNGRSTDTVINGIGEPLKRTGLLRTFFRASDDSTIYQFNIPENAMASAILKQTAEMLSEAQLSWSLRKAAEPLIQEAFALSSEIRDAIYKYGIKDGAFVYEVDGMGKQVFMDDSNQPSLLSLPIYGFIEIDDPLYQATRKKALSSANPYYFEGTAAKGIGGPHIGTNYIWPMAIVTQGLTTNDKQELRECLRMLVTTTGNKWFMHESFFKDNPSSFTRSWFAWANGLFGELVLKIDKEYPELLEENYS</sequence>
<organism evidence="2 3">
    <name type="scientific">Paramecium primaurelia</name>
    <dbReference type="NCBI Taxonomy" id="5886"/>
    <lineage>
        <taxon>Eukaryota</taxon>
        <taxon>Sar</taxon>
        <taxon>Alveolata</taxon>
        <taxon>Ciliophora</taxon>
        <taxon>Intramacronucleata</taxon>
        <taxon>Oligohymenophorea</taxon>
        <taxon>Peniculida</taxon>
        <taxon>Parameciidae</taxon>
        <taxon>Paramecium</taxon>
    </lineage>
</organism>
<reference evidence="2" key="1">
    <citation type="submission" date="2021-01" db="EMBL/GenBank/DDBJ databases">
        <authorList>
            <consortium name="Genoscope - CEA"/>
            <person name="William W."/>
        </authorList>
    </citation>
    <scope>NUCLEOTIDE SEQUENCE</scope>
</reference>
<dbReference type="OMA" id="MRGPVIN"/>
<keyword evidence="3" id="KW-1185">Reference proteome</keyword>
<proteinExistence type="predicted"/>
<keyword evidence="1" id="KW-0732">Signal</keyword>
<evidence type="ECO:0008006" key="4">
    <source>
        <dbReference type="Google" id="ProtNLM"/>
    </source>
</evidence>
<name>A0A8S1JRF5_PARPR</name>
<protein>
    <recommendedName>
        <fullName evidence="4">Glycoside hydrolase family 125 protein</fullName>
    </recommendedName>
</protein>
<evidence type="ECO:0000256" key="1">
    <source>
        <dbReference type="SAM" id="SignalP"/>
    </source>
</evidence>
<dbReference type="PIRSF" id="PIRSF028846">
    <property type="entry name" value="UCP028846"/>
    <property type="match status" value="1"/>
</dbReference>
<feature type="signal peptide" evidence="1">
    <location>
        <begin position="1"/>
        <end position="17"/>
    </location>
</feature>
<evidence type="ECO:0000313" key="3">
    <source>
        <dbReference type="Proteomes" id="UP000688137"/>
    </source>
</evidence>
<dbReference type="InterPro" id="IPR008313">
    <property type="entry name" value="GH125"/>
</dbReference>
<evidence type="ECO:0000313" key="2">
    <source>
        <dbReference type="EMBL" id="CAD8045193.1"/>
    </source>
</evidence>
<dbReference type="Proteomes" id="UP000688137">
    <property type="component" value="Unassembled WGS sequence"/>
</dbReference>